<gene>
    <name evidence="10" type="ORF">GCM10011487_49910</name>
</gene>
<keyword evidence="11" id="KW-1185">Reference proteome</keyword>
<dbReference type="Proteomes" id="UP000445000">
    <property type="component" value="Unassembled WGS sequence"/>
</dbReference>
<sequence>MNQNSLLVLIAALLAISGCGGSATEAPSVQTEAHHDEGEPAHVELTPEQIQAAGIVVAEVGPATIRETLPVYGVIAPNAERVRDVAARFPGVIRTVTAKIGDAVRAGEALATVESNESLQTYAVVAPLNGVVTARQANPGEQTGEKVLFTIADLSSVWVELSLFPRDMAKVRVGQTVRVSSNDTGMSADGKIVYVAPFGSSANQTLTARVLLDNADRRWAPGLYVTAQVTLGESQVPLVVRNEALQTLENNNVVFVHAEEGFKPRPVRIGRADGQLSEVTEGLQAGERYAAANSFILKAELGKGSAGHED</sequence>
<keyword evidence="2" id="KW-0813">Transport</keyword>
<organism evidence="10 11">
    <name type="scientific">Steroidobacter agaridevorans</name>
    <dbReference type="NCBI Taxonomy" id="2695856"/>
    <lineage>
        <taxon>Bacteria</taxon>
        <taxon>Pseudomonadati</taxon>
        <taxon>Pseudomonadota</taxon>
        <taxon>Gammaproteobacteria</taxon>
        <taxon>Steroidobacterales</taxon>
        <taxon>Steroidobacteraceae</taxon>
        <taxon>Steroidobacter</taxon>
    </lineage>
</organism>
<feature type="domain" description="CusB-like beta-barrel" evidence="7">
    <location>
        <begin position="156"/>
        <end position="230"/>
    </location>
</feature>
<dbReference type="GO" id="GO:0046686">
    <property type="term" value="P:response to cadmium ion"/>
    <property type="evidence" value="ECO:0007669"/>
    <property type="project" value="UniProtKB-KW"/>
</dbReference>
<dbReference type="GO" id="GO:0060003">
    <property type="term" value="P:copper ion export"/>
    <property type="evidence" value="ECO:0007669"/>
    <property type="project" value="TreeGrafter"/>
</dbReference>
<dbReference type="Gene3D" id="2.40.30.170">
    <property type="match status" value="1"/>
</dbReference>
<dbReference type="GO" id="GO:0030288">
    <property type="term" value="C:outer membrane-bounded periplasmic space"/>
    <property type="evidence" value="ECO:0007669"/>
    <property type="project" value="TreeGrafter"/>
</dbReference>
<dbReference type="RefSeq" id="WP_161814615.1">
    <property type="nucleotide sequence ID" value="NZ_BLJN01000005.1"/>
</dbReference>
<keyword evidence="3" id="KW-0862">Zinc</keyword>
<evidence type="ECO:0000256" key="1">
    <source>
        <dbReference type="ARBA" id="ARBA00009477"/>
    </source>
</evidence>
<feature type="domain" description="CzcB-like barrel-sandwich hybrid" evidence="8">
    <location>
        <begin position="82"/>
        <end position="153"/>
    </location>
</feature>
<dbReference type="InterPro" id="IPR058647">
    <property type="entry name" value="BSH_CzcB-like"/>
</dbReference>
<evidence type="ECO:0000259" key="9">
    <source>
        <dbReference type="Pfam" id="PF25975"/>
    </source>
</evidence>
<evidence type="ECO:0000256" key="4">
    <source>
        <dbReference type="ARBA" id="ARBA00043263"/>
    </source>
</evidence>
<accession>A0A829YJF8</accession>
<evidence type="ECO:0000259" key="8">
    <source>
        <dbReference type="Pfam" id="PF25973"/>
    </source>
</evidence>
<comment type="function">
    <text evidence="5">CzcA and CzcB together would act in zinc efflux nearly as effectively as the complete czc efflux system (CzcABC). The CzcB protein is thought to funnel zinc cations to the CzcA transport protein.</text>
</comment>
<dbReference type="GO" id="GO:0015679">
    <property type="term" value="P:plasma membrane copper ion transport"/>
    <property type="evidence" value="ECO:0007669"/>
    <property type="project" value="TreeGrafter"/>
</dbReference>
<comment type="similarity">
    <text evidence="1">Belongs to the membrane fusion protein (MFP) (TC 8.A.1) family.</text>
</comment>
<dbReference type="FunFam" id="2.40.30.170:FF:000010">
    <property type="entry name" value="Efflux RND transporter periplasmic adaptor subunit"/>
    <property type="match status" value="1"/>
</dbReference>
<dbReference type="Pfam" id="PF25973">
    <property type="entry name" value="BSH_CzcB"/>
    <property type="match status" value="1"/>
</dbReference>
<dbReference type="InterPro" id="IPR051909">
    <property type="entry name" value="MFP_Cation_Efflux"/>
</dbReference>
<dbReference type="InterPro" id="IPR058792">
    <property type="entry name" value="Beta-barrel_RND_2"/>
</dbReference>
<keyword evidence="6" id="KW-0732">Signal</keyword>
<dbReference type="PANTHER" id="PTHR30097:SF4">
    <property type="entry name" value="SLR6042 PROTEIN"/>
    <property type="match status" value="1"/>
</dbReference>
<dbReference type="FunFam" id="2.40.420.20:FF:000006">
    <property type="entry name" value="RND family efflux transporter MFP subunit"/>
    <property type="match status" value="1"/>
</dbReference>
<dbReference type="Pfam" id="PF25975">
    <property type="entry name" value="CzcB_C"/>
    <property type="match status" value="1"/>
</dbReference>
<dbReference type="Gene3D" id="2.40.420.20">
    <property type="match status" value="1"/>
</dbReference>
<comment type="caution">
    <text evidence="10">The sequence shown here is derived from an EMBL/GenBank/DDBJ whole genome shotgun (WGS) entry which is preliminary data.</text>
</comment>
<protein>
    <submittedName>
        <fullName evidence="10">Cation efflux system protein</fullName>
    </submittedName>
</protein>
<evidence type="ECO:0000256" key="5">
    <source>
        <dbReference type="ARBA" id="ARBA00058766"/>
    </source>
</evidence>
<feature type="signal peptide" evidence="6">
    <location>
        <begin position="1"/>
        <end position="23"/>
    </location>
</feature>
<keyword evidence="4" id="KW-0105">Cadmium resistance</keyword>
<reference evidence="11" key="1">
    <citation type="submission" date="2020-01" db="EMBL/GenBank/DDBJ databases">
        <title>'Steroidobacter agaridevorans' sp. nov., agar-degrading bacteria isolated from rhizosphere soils.</title>
        <authorList>
            <person name="Ikenaga M."/>
            <person name="Kataoka M."/>
            <person name="Murouchi A."/>
            <person name="Katsuragi S."/>
            <person name="Sakai M."/>
        </authorList>
    </citation>
    <scope>NUCLEOTIDE SEQUENCE [LARGE SCALE GENOMIC DNA]</scope>
    <source>
        <strain evidence="11">YU21-B</strain>
    </source>
</reference>
<dbReference type="EMBL" id="BLJN01000005">
    <property type="protein sequence ID" value="GFE82991.1"/>
    <property type="molecule type" value="Genomic_DNA"/>
</dbReference>
<dbReference type="Gene3D" id="2.40.50.100">
    <property type="match status" value="1"/>
</dbReference>
<feature type="chain" id="PRO_5032933910" evidence="6">
    <location>
        <begin position="24"/>
        <end position="310"/>
    </location>
</feature>
<evidence type="ECO:0000313" key="10">
    <source>
        <dbReference type="EMBL" id="GFE82991.1"/>
    </source>
</evidence>
<dbReference type="AlphaFoldDB" id="A0A829YJF8"/>
<dbReference type="GO" id="GO:0046914">
    <property type="term" value="F:transition metal ion binding"/>
    <property type="evidence" value="ECO:0007669"/>
    <property type="project" value="TreeGrafter"/>
</dbReference>
<evidence type="ECO:0000259" key="7">
    <source>
        <dbReference type="Pfam" id="PF25954"/>
    </source>
</evidence>
<evidence type="ECO:0000256" key="6">
    <source>
        <dbReference type="SAM" id="SignalP"/>
    </source>
</evidence>
<proteinExistence type="inferred from homology"/>
<feature type="domain" description="CzcB-like C-terminal circularly permuted SH3-like" evidence="9">
    <location>
        <begin position="239"/>
        <end position="298"/>
    </location>
</feature>
<dbReference type="PANTHER" id="PTHR30097">
    <property type="entry name" value="CATION EFFLUX SYSTEM PROTEIN CUSB"/>
    <property type="match status" value="1"/>
</dbReference>
<evidence type="ECO:0000313" key="11">
    <source>
        <dbReference type="Proteomes" id="UP000445000"/>
    </source>
</evidence>
<evidence type="ECO:0000256" key="2">
    <source>
        <dbReference type="ARBA" id="ARBA00022448"/>
    </source>
</evidence>
<name>A0A829YJF8_9GAMM</name>
<dbReference type="Pfam" id="PF25954">
    <property type="entry name" value="Beta-barrel_RND_2"/>
    <property type="match status" value="1"/>
</dbReference>
<dbReference type="InterPro" id="IPR058649">
    <property type="entry name" value="CzcB_C"/>
</dbReference>
<evidence type="ECO:0000256" key="3">
    <source>
        <dbReference type="ARBA" id="ARBA00022833"/>
    </source>
</evidence>
<dbReference type="SUPFAM" id="SSF111369">
    <property type="entry name" value="HlyD-like secretion proteins"/>
    <property type="match status" value="1"/>
</dbReference>